<dbReference type="Gene3D" id="1.10.10.10">
    <property type="entry name" value="Winged helix-like DNA-binding domain superfamily/Winged helix DNA-binding domain"/>
    <property type="match status" value="1"/>
</dbReference>
<evidence type="ECO:0000313" key="5">
    <source>
        <dbReference type="EMBL" id="MDR7357507.1"/>
    </source>
</evidence>
<dbReference type="PROSITE" id="PS50043">
    <property type="entry name" value="HTH_LUXR_2"/>
    <property type="match status" value="1"/>
</dbReference>
<evidence type="ECO:0000259" key="4">
    <source>
        <dbReference type="PROSITE" id="PS50043"/>
    </source>
</evidence>
<gene>
    <name evidence="5" type="ORF">J2S64_001198</name>
</gene>
<dbReference type="CDD" id="cd06170">
    <property type="entry name" value="LuxR_C_like"/>
    <property type="match status" value="1"/>
</dbReference>
<keyword evidence="3" id="KW-0804">Transcription</keyword>
<dbReference type="Pfam" id="PF00196">
    <property type="entry name" value="GerE"/>
    <property type="match status" value="1"/>
</dbReference>
<dbReference type="PANTHER" id="PTHR44688:SF16">
    <property type="entry name" value="DNA-BINDING TRANSCRIPTIONAL ACTIVATOR DEVR_DOSR"/>
    <property type="match status" value="1"/>
</dbReference>
<proteinExistence type="predicted"/>
<name>A0ABU2BFT9_9MICC</name>
<keyword evidence="6" id="KW-1185">Reference proteome</keyword>
<dbReference type="RefSeq" id="WP_310289005.1">
    <property type="nucleotide sequence ID" value="NZ_BAAAWO010000001.1"/>
</dbReference>
<dbReference type="SMART" id="SM00421">
    <property type="entry name" value="HTH_LUXR"/>
    <property type="match status" value="1"/>
</dbReference>
<evidence type="ECO:0000256" key="2">
    <source>
        <dbReference type="ARBA" id="ARBA00023125"/>
    </source>
</evidence>
<dbReference type="InterPro" id="IPR016032">
    <property type="entry name" value="Sig_transdc_resp-reg_C-effctor"/>
</dbReference>
<comment type="caution">
    <text evidence="5">The sequence shown here is derived from an EMBL/GenBank/DDBJ whole genome shotgun (WGS) entry which is preliminary data.</text>
</comment>
<dbReference type="PRINTS" id="PR00038">
    <property type="entry name" value="HTHLUXR"/>
</dbReference>
<feature type="domain" description="HTH luxR-type" evidence="4">
    <location>
        <begin position="620"/>
        <end position="685"/>
    </location>
</feature>
<dbReference type="PANTHER" id="PTHR44688">
    <property type="entry name" value="DNA-BINDING TRANSCRIPTIONAL ACTIVATOR DEVR_DOSR"/>
    <property type="match status" value="1"/>
</dbReference>
<dbReference type="SUPFAM" id="SSF46894">
    <property type="entry name" value="C-terminal effector domain of the bipartite response regulators"/>
    <property type="match status" value="1"/>
</dbReference>
<dbReference type="EMBL" id="JAVDYI010000001">
    <property type="protein sequence ID" value="MDR7357507.1"/>
    <property type="molecule type" value="Genomic_DNA"/>
</dbReference>
<sequence>MLDLAWRPDLLGTTNGTGEKNSGKSWGGRTREHYLDLIKDAITDNNSMSVVLTGSHADDRVDLVAQAIRAVDASCEPIHVSGTVYAQKMGFGALAFLLADVAEIEQLGLTGIMRAIAKRNPDRPVVVVQYPQLLDRQSKDALAQMAFSRSALVILLMVHGEIMPPEFLPITGRAGCTEICFEPLGLDEVHRVLIKEFNAVPTPLTTGALWHRAHGNMGLLVALAREAITNGKLCLQGEHLVLLPGAWPRGGRVEALAWAQMSMLSHSERRFLQRLARHGTIRLVGLNRDRLKDVDHLISSGFVRRIGQSLEEVTHSSTFLQESLGSESRAAAVGHSINDKGNFFAFISGQGRPWCEQTHIKTPSSRNLCRLLDELRNSLLDGELETAEQSIANIITRYLDELPAELFEAVVIAETILDVTAGRLSLALPVLESSLAQLQVSGHDYDLWIVRAMLVYASESGRVAEHARMPFDRSWETARWWFTELLSSVGTSSAIGRNMEESQLQGTGNGKILCRLAALRNGLQPSVQPWRPSTQTTTTIGLAFALIYAGWQNGHESSTLAGLEKLVDAGFVVYALPESNHFLDSISAAGKTAVAGFVNRKRRGNGAHPTSGNEHFPGQESEVLQMLTNREKMVASAAAQGMNNQQIADDAGVSIRTVEGHLYQIYSKLSLGGRRELSSLVGTLGLNNRVAS</sequence>
<dbReference type="Proteomes" id="UP001183817">
    <property type="component" value="Unassembled WGS sequence"/>
</dbReference>
<dbReference type="GO" id="GO:0003677">
    <property type="term" value="F:DNA binding"/>
    <property type="evidence" value="ECO:0007669"/>
    <property type="project" value="UniProtKB-KW"/>
</dbReference>
<reference evidence="5 6" key="1">
    <citation type="submission" date="2023-07" db="EMBL/GenBank/DDBJ databases">
        <title>Sequencing the genomes of 1000 actinobacteria strains.</title>
        <authorList>
            <person name="Klenk H.-P."/>
        </authorList>
    </citation>
    <scope>NUCLEOTIDE SEQUENCE [LARGE SCALE GENOMIC DNA]</scope>
    <source>
        <strain evidence="5 6">DSM 20167</strain>
    </source>
</reference>
<evidence type="ECO:0000256" key="3">
    <source>
        <dbReference type="ARBA" id="ARBA00023163"/>
    </source>
</evidence>
<accession>A0ABU2BFT9</accession>
<keyword evidence="2 5" id="KW-0238">DNA-binding</keyword>
<keyword evidence="1" id="KW-0805">Transcription regulation</keyword>
<evidence type="ECO:0000256" key="1">
    <source>
        <dbReference type="ARBA" id="ARBA00023015"/>
    </source>
</evidence>
<dbReference type="InterPro" id="IPR000792">
    <property type="entry name" value="Tscrpt_reg_LuxR_C"/>
</dbReference>
<dbReference type="InterPro" id="IPR036388">
    <property type="entry name" value="WH-like_DNA-bd_sf"/>
</dbReference>
<evidence type="ECO:0000313" key="6">
    <source>
        <dbReference type="Proteomes" id="UP001183817"/>
    </source>
</evidence>
<protein>
    <submittedName>
        <fullName evidence="5">DNA-binding CsgD family transcriptional regulator</fullName>
    </submittedName>
</protein>
<organism evidence="5 6">
    <name type="scientific">Paeniglutamicibacter sulfureus</name>
    <dbReference type="NCBI Taxonomy" id="43666"/>
    <lineage>
        <taxon>Bacteria</taxon>
        <taxon>Bacillati</taxon>
        <taxon>Actinomycetota</taxon>
        <taxon>Actinomycetes</taxon>
        <taxon>Micrococcales</taxon>
        <taxon>Micrococcaceae</taxon>
        <taxon>Paeniglutamicibacter</taxon>
    </lineage>
</organism>